<protein>
    <recommendedName>
        <fullName evidence="3">DUF295 domain-containing protein</fullName>
    </recommendedName>
</protein>
<dbReference type="Gramene" id="OBART01G18180.1">
    <property type="protein sequence ID" value="OBART01G18180.1"/>
    <property type="gene ID" value="OBART01G18180"/>
</dbReference>
<reference evidence="1" key="1">
    <citation type="journal article" date="2009" name="Rice">
        <title>De Novo Next Generation Sequencing of Plant Genomes.</title>
        <authorList>
            <person name="Rounsley S."/>
            <person name="Marri P.R."/>
            <person name="Yu Y."/>
            <person name="He R."/>
            <person name="Sisneros N."/>
            <person name="Goicoechea J.L."/>
            <person name="Lee S.J."/>
            <person name="Angelova A."/>
            <person name="Kudrna D."/>
            <person name="Luo M."/>
            <person name="Affourtit J."/>
            <person name="Desany B."/>
            <person name="Knight J."/>
            <person name="Niazi F."/>
            <person name="Egholm M."/>
            <person name="Wing R.A."/>
        </authorList>
    </citation>
    <scope>NUCLEOTIDE SEQUENCE [LARGE SCALE GENOMIC DNA]</scope>
    <source>
        <strain evidence="1">cv. IRGC 105608</strain>
    </source>
</reference>
<sequence length="539" mass="61639">MPYYLRMLAAHGDQMEMHLTDLDRDNDNSVVLLQETQKVELLGGCWHGSDELFKATTPYHHEWFSLYRMVEQEEIPVHDIKNSIVVQSRESCTRTYMIPASCDFAALCSGNAFYYLWKQFDDGGSYYALYKKCLASEELTFVKRLAEDWKLSDEEQRRNCFEAASSQRWCRLAVAVNGEHGLLSGLTNGMDRGSHLDLAPWIGLHSQQTSSSPSQAIYASRKISSASVPSARSGEPPSHKEHAFFQPWIMASRWLEDEYSENVLFYSLSVLKTIKVCVPNMKGRRVAASGSGHLIAIDKDDDLSAMLINPLSEKTTALPRLPKFFHDNGAHGWITGEGVITVVLNNWISENMPLWYHGGGITMKGWVVVPRWKLRLRMSYYLRMLAVYGDQMEMHLTDLGIDNNDSVVLLRETEKVELLGGCWPRSDEVFKATKPCHHEWFSLYRNVEQEEIPVHDIGNAMVVQSCDSCTRTYMIPASRDFAALGSRNAFYYLWKQFDAGGSYNALFKKCLASEKLIFVKRLPEDWKLSDEWFMPSLKY</sequence>
<dbReference type="eggNOG" id="ENOG502R4AG">
    <property type="taxonomic scope" value="Eukaryota"/>
</dbReference>
<keyword evidence="2" id="KW-1185">Reference proteome</keyword>
<evidence type="ECO:0000313" key="2">
    <source>
        <dbReference type="Proteomes" id="UP000026960"/>
    </source>
</evidence>
<organism evidence="1">
    <name type="scientific">Oryza barthii</name>
    <dbReference type="NCBI Taxonomy" id="65489"/>
    <lineage>
        <taxon>Eukaryota</taxon>
        <taxon>Viridiplantae</taxon>
        <taxon>Streptophyta</taxon>
        <taxon>Embryophyta</taxon>
        <taxon>Tracheophyta</taxon>
        <taxon>Spermatophyta</taxon>
        <taxon>Magnoliopsida</taxon>
        <taxon>Liliopsida</taxon>
        <taxon>Poales</taxon>
        <taxon>Poaceae</taxon>
        <taxon>BOP clade</taxon>
        <taxon>Oryzoideae</taxon>
        <taxon>Oryzeae</taxon>
        <taxon>Oryzinae</taxon>
        <taxon>Oryza</taxon>
    </lineage>
</organism>
<dbReference type="EnsemblPlants" id="OBART01G18180.1">
    <property type="protein sequence ID" value="OBART01G18180.1"/>
    <property type="gene ID" value="OBART01G18180"/>
</dbReference>
<evidence type="ECO:0000313" key="1">
    <source>
        <dbReference type="EnsemblPlants" id="OBART01G18180.1"/>
    </source>
</evidence>
<dbReference type="Proteomes" id="UP000026960">
    <property type="component" value="Chromosome 1"/>
</dbReference>
<dbReference type="HOGENOM" id="CLU_505682_0_0_1"/>
<evidence type="ECO:0008006" key="3">
    <source>
        <dbReference type="Google" id="ProtNLM"/>
    </source>
</evidence>
<reference evidence="1" key="2">
    <citation type="submission" date="2015-03" db="UniProtKB">
        <authorList>
            <consortium name="EnsemblPlants"/>
        </authorList>
    </citation>
    <scope>IDENTIFICATION</scope>
</reference>
<name>A0A0D3EPN9_9ORYZ</name>
<proteinExistence type="predicted"/>
<dbReference type="PaxDb" id="65489-OBART01G18180.1"/>
<accession>A0A0D3EPN9</accession>
<dbReference type="AlphaFoldDB" id="A0A0D3EPN9"/>